<dbReference type="AlphaFoldDB" id="A0A0F9QK53"/>
<accession>A0A0F9QK53</accession>
<dbReference type="EMBL" id="LAZR01001555">
    <property type="protein sequence ID" value="KKN42824.1"/>
    <property type="molecule type" value="Genomic_DNA"/>
</dbReference>
<protein>
    <submittedName>
        <fullName evidence="1">Uncharacterized protein</fullName>
    </submittedName>
</protein>
<gene>
    <name evidence="1" type="ORF">LCGC14_0709560</name>
</gene>
<comment type="caution">
    <text evidence="1">The sequence shown here is derived from an EMBL/GenBank/DDBJ whole genome shotgun (WGS) entry which is preliminary data.</text>
</comment>
<evidence type="ECO:0000313" key="1">
    <source>
        <dbReference type="EMBL" id="KKN42824.1"/>
    </source>
</evidence>
<name>A0A0F9QK53_9ZZZZ</name>
<reference evidence="1" key="1">
    <citation type="journal article" date="2015" name="Nature">
        <title>Complex archaea that bridge the gap between prokaryotes and eukaryotes.</title>
        <authorList>
            <person name="Spang A."/>
            <person name="Saw J.H."/>
            <person name="Jorgensen S.L."/>
            <person name="Zaremba-Niedzwiedzka K."/>
            <person name="Martijn J."/>
            <person name="Lind A.E."/>
            <person name="van Eijk R."/>
            <person name="Schleper C."/>
            <person name="Guy L."/>
            <person name="Ettema T.J."/>
        </authorList>
    </citation>
    <scope>NUCLEOTIDE SEQUENCE</scope>
</reference>
<organism evidence="1">
    <name type="scientific">marine sediment metagenome</name>
    <dbReference type="NCBI Taxonomy" id="412755"/>
    <lineage>
        <taxon>unclassified sequences</taxon>
        <taxon>metagenomes</taxon>
        <taxon>ecological metagenomes</taxon>
    </lineage>
</organism>
<sequence>MTMKKAEQTERLVTLGLAIGVAKAEIFDRQTRLRALEDERDALMREINPAVWTSKGTTDPGPRFSI</sequence>
<proteinExistence type="predicted"/>